<accession>A0A166H245</accession>
<feature type="region of interest" description="Disordered" evidence="1">
    <location>
        <begin position="61"/>
        <end position="103"/>
    </location>
</feature>
<name>A0A166H245_9BACT</name>
<dbReference type="EMBL" id="KT342857">
    <property type="protein sequence ID" value="ANA07979.1"/>
    <property type="molecule type" value="Genomic_DNA"/>
</dbReference>
<organism evidence="2">
    <name type="scientific">uncultured bacterium 5G12</name>
    <dbReference type="NCBI Taxonomy" id="1701325"/>
    <lineage>
        <taxon>Bacteria</taxon>
        <taxon>environmental samples</taxon>
    </lineage>
</organism>
<evidence type="ECO:0000313" key="2">
    <source>
        <dbReference type="EMBL" id="ANA07979.1"/>
    </source>
</evidence>
<gene>
    <name evidence="2" type="ORF">5G12_053</name>
</gene>
<reference evidence="2" key="1">
    <citation type="submission" date="2016-04" db="EMBL/GenBank/DDBJ databases">
        <title>Exploring the genomic information of specific uncultured soil bacteria through a new metagenomic library-based strategy.</title>
        <authorList>
            <person name="Liu Y."/>
            <person name="Zhang R."/>
        </authorList>
    </citation>
    <scope>NUCLEOTIDE SEQUENCE</scope>
</reference>
<sequence>MGGQTDGQVVLADAHGEIAGRFFFRAIAAFELAFLVKPLRQQIDGLHRRFELAKQADVEVALPQPPNVLHPPPDELQREPADSQDEHADDDQVRPVAHAPTAV</sequence>
<evidence type="ECO:0000256" key="1">
    <source>
        <dbReference type="SAM" id="MobiDB-lite"/>
    </source>
</evidence>
<dbReference type="AlphaFoldDB" id="A0A166H245"/>
<feature type="compositionally biased region" description="Basic and acidic residues" evidence="1">
    <location>
        <begin position="72"/>
        <end position="93"/>
    </location>
</feature>
<proteinExistence type="predicted"/>
<protein>
    <submittedName>
        <fullName evidence="2">Uncharacterized protein</fullName>
    </submittedName>
</protein>